<dbReference type="OrthoDB" id="5800366at2759"/>
<dbReference type="OMA" id="FYCANAQ"/>
<dbReference type="GeneID" id="9797504"/>
<protein>
    <submittedName>
        <fullName evidence="1">Uncharacterized protein</fullName>
    </submittedName>
</protein>
<dbReference type="Proteomes" id="UP000008281">
    <property type="component" value="Unassembled WGS sequence"/>
</dbReference>
<evidence type="ECO:0000313" key="1">
    <source>
        <dbReference type="EMBL" id="EFP03521.1"/>
    </source>
</evidence>
<dbReference type="AlphaFoldDB" id="E3NKU3"/>
<name>E3NKU3_CAERE</name>
<reference evidence="1" key="1">
    <citation type="submission" date="2007-07" db="EMBL/GenBank/DDBJ databases">
        <title>PCAP assembly of the Caenorhabditis remanei genome.</title>
        <authorList>
            <consortium name="The Caenorhabditis remanei Sequencing Consortium"/>
            <person name="Wilson R.K."/>
        </authorList>
    </citation>
    <scope>NUCLEOTIDE SEQUENCE [LARGE SCALE GENOMIC DNA]</scope>
    <source>
        <strain evidence="1">PB4641</strain>
    </source>
</reference>
<dbReference type="CTD" id="9797504"/>
<dbReference type="STRING" id="31234.E3NKU3"/>
<dbReference type="HOGENOM" id="CLU_160888_0_0_1"/>
<dbReference type="FunCoup" id="E3NKU3">
    <property type="interactions" value="1711"/>
</dbReference>
<dbReference type="KEGG" id="crq:GCK72_013131"/>
<evidence type="ECO:0000313" key="2">
    <source>
        <dbReference type="Proteomes" id="UP000008281"/>
    </source>
</evidence>
<accession>E3NKU3</accession>
<dbReference type="RefSeq" id="XP_003090976.2">
    <property type="nucleotide sequence ID" value="XM_003090928.2"/>
</dbReference>
<proteinExistence type="predicted"/>
<dbReference type="eggNOG" id="ENOG502TI04">
    <property type="taxonomic scope" value="Eukaryota"/>
</dbReference>
<gene>
    <name evidence="1" type="ORF">CRE_15790</name>
</gene>
<dbReference type="EMBL" id="DS268833">
    <property type="protein sequence ID" value="EFP03521.1"/>
    <property type="molecule type" value="Genomic_DNA"/>
</dbReference>
<sequence length="136" mass="14962">MNSLLVVLLGASVFYCANAQYGGQAYSPPAYSQPAYAAPPQQYYPPPPQPMNDNYVCSIQANYPLFGQHGKHHRPTTNFCQDAYKSDSCDRCCKIAARIQGTTIKEESIVGFNMILEKQPFCVCCSPTSSSPTSNY</sequence>
<keyword evidence="2" id="KW-1185">Reference proteome</keyword>
<organism evidence="2">
    <name type="scientific">Caenorhabditis remanei</name>
    <name type="common">Caenorhabditis vulgaris</name>
    <dbReference type="NCBI Taxonomy" id="31234"/>
    <lineage>
        <taxon>Eukaryota</taxon>
        <taxon>Metazoa</taxon>
        <taxon>Ecdysozoa</taxon>
        <taxon>Nematoda</taxon>
        <taxon>Chromadorea</taxon>
        <taxon>Rhabditida</taxon>
        <taxon>Rhabditina</taxon>
        <taxon>Rhabditomorpha</taxon>
        <taxon>Rhabditoidea</taxon>
        <taxon>Rhabditidae</taxon>
        <taxon>Peloderinae</taxon>
        <taxon>Caenorhabditis</taxon>
    </lineage>
</organism>